<dbReference type="InterPro" id="IPR005158">
    <property type="entry name" value="BTAD"/>
</dbReference>
<name>A0A919TX20_9ACTN</name>
<protein>
    <recommendedName>
        <fullName evidence="1">Bacterial transcriptional activator domain-containing protein</fullName>
    </recommendedName>
</protein>
<gene>
    <name evidence="2" type="ORF">Ate02nite_61820</name>
</gene>
<dbReference type="AlphaFoldDB" id="A0A919TX20"/>
<dbReference type="InterPro" id="IPR036388">
    <property type="entry name" value="WH-like_DNA-bd_sf"/>
</dbReference>
<proteinExistence type="predicted"/>
<dbReference type="SUPFAM" id="SSF48452">
    <property type="entry name" value="TPR-like"/>
    <property type="match status" value="1"/>
</dbReference>
<dbReference type="RefSeq" id="WP_203811356.1">
    <property type="nucleotide sequence ID" value="NZ_BOMY01000041.1"/>
</dbReference>
<dbReference type="EMBL" id="BOMY01000041">
    <property type="protein sequence ID" value="GIF23452.1"/>
    <property type="molecule type" value="Genomic_DNA"/>
</dbReference>
<dbReference type="InterPro" id="IPR051677">
    <property type="entry name" value="AfsR-DnrI-RedD_regulator"/>
</dbReference>
<dbReference type="SMART" id="SM01043">
    <property type="entry name" value="BTAD"/>
    <property type="match status" value="1"/>
</dbReference>
<feature type="domain" description="Bacterial transcriptional activator" evidence="1">
    <location>
        <begin position="109"/>
        <end position="247"/>
    </location>
</feature>
<evidence type="ECO:0000259" key="1">
    <source>
        <dbReference type="SMART" id="SM01043"/>
    </source>
</evidence>
<dbReference type="Gene3D" id="1.10.10.10">
    <property type="entry name" value="Winged helix-like DNA-binding domain superfamily/Winged helix DNA-binding domain"/>
    <property type="match status" value="1"/>
</dbReference>
<dbReference type="Pfam" id="PF03704">
    <property type="entry name" value="BTAD"/>
    <property type="match status" value="1"/>
</dbReference>
<organism evidence="2 3">
    <name type="scientific">Paractinoplanes tereljensis</name>
    <dbReference type="NCBI Taxonomy" id="571912"/>
    <lineage>
        <taxon>Bacteria</taxon>
        <taxon>Bacillati</taxon>
        <taxon>Actinomycetota</taxon>
        <taxon>Actinomycetes</taxon>
        <taxon>Micromonosporales</taxon>
        <taxon>Micromonosporaceae</taxon>
        <taxon>Paractinoplanes</taxon>
    </lineage>
</organism>
<evidence type="ECO:0000313" key="3">
    <source>
        <dbReference type="Proteomes" id="UP000623608"/>
    </source>
</evidence>
<evidence type="ECO:0000313" key="2">
    <source>
        <dbReference type="EMBL" id="GIF23452.1"/>
    </source>
</evidence>
<dbReference type="PANTHER" id="PTHR35807">
    <property type="entry name" value="TRANSCRIPTIONAL REGULATOR REDD-RELATED"/>
    <property type="match status" value="1"/>
</dbReference>
<dbReference type="Proteomes" id="UP000623608">
    <property type="component" value="Unassembled WGS sequence"/>
</dbReference>
<comment type="caution">
    <text evidence="2">The sequence shown here is derived from an EMBL/GenBank/DDBJ whole genome shotgun (WGS) entry which is preliminary data.</text>
</comment>
<reference evidence="2" key="1">
    <citation type="submission" date="2021-01" db="EMBL/GenBank/DDBJ databases">
        <title>Whole genome shotgun sequence of Actinoplanes tereljensis NBRC 105297.</title>
        <authorList>
            <person name="Komaki H."/>
            <person name="Tamura T."/>
        </authorList>
    </citation>
    <scope>NUCLEOTIDE SEQUENCE</scope>
    <source>
        <strain evidence="2">NBRC 105297</strain>
    </source>
</reference>
<sequence>MSRTKNAAGPEAMPDRPRISLLGGFSLQVADRPVALPVQASRVLAYLCLDRLSRPACARRQLAERLWSDVIAERARASLRTALWRIRRADPHILLVGREWVRLDDVVDVDVHRGRAQATRLLSDDPDLRPADAQVTTLVGDLLPGWDEDWLLLERERIRQLQMHALEALAGRLCRTGCYLQAIDVAYAVIEAEPLRESGHSALIDVYLAEGNVAQAYQQFDRYATVLRDELGLRPSPALLARVSPSAPDARRAQLHRA</sequence>
<dbReference type="Gene3D" id="1.25.40.10">
    <property type="entry name" value="Tetratricopeptide repeat domain"/>
    <property type="match status" value="1"/>
</dbReference>
<accession>A0A919TX20</accession>
<keyword evidence="3" id="KW-1185">Reference proteome</keyword>
<dbReference type="InterPro" id="IPR011990">
    <property type="entry name" value="TPR-like_helical_dom_sf"/>
</dbReference>